<sequence>MSDKVIANVTAEVKTVRADARSLTSVLNSLVKPLTNIPESPAAWMLAAGARREVGEIHSSTGQFASRAVAASDPPPVGGRLALALETLLQPIRTLYGDLTGKADEEFPGSCVDSKCVSSTDIPTPQPSIQTTFINLTGRPLTLTNLSTYDPLAFGPQNGYVLDNARQVEMGFYTNNDEDTSSRATMDWTDGVDTFDVYIRFDSAFVTPSSSNLQSDVFNTPTPVSGTPQAAVSQTVLFLPKAGTEITIAPTDGVGQAIVATALCENRGSCTQDAVDSQVVYSAAKNVGNTVFNYGTVNSANTYEVIHEAVKSNGIEENLKIAAGGSVKFSLGPLNFETEISAVLQQKYGHSWSDGVITKQGATVNVAPGMYGQIQLSYGEYHDTVDMTLTEKNVTIKIPGIEYVSPVPADAENEDGSLVAPPVWTTVDYAIGTGPDPYPNSNSTPTAPTNTSAPVSNPTPVDIAPPVADPAPARKTFSAAIRDFVKDETRAILNLPSVLLTGRPYQLSTRGYEIVNLTPYPQKLIAISGEIEEDESPTVGYVLQPFQMVRIEVDYASYGAQEAVVKWQRNDGGPATVSEAILKNYPDGGSSVQCKSSACMDGGEDEPNSAEVMYIIQPSLSSFDLTSDPNLASAAVDAACYYDNAGQTPGSCGVNVTGQSYYTAPVTAPDRYNYNNASQQNSFSETLTTYKSETDSWSAGGGIKIKEKSSLFVGQQIEFESTVLYTGSVQEKDSESTTVKQNVPPYSTGTLSYGDAYLRTYGDFTIFLPNSIIIVRDQWLENPSGLAAMGPVVSLTDYPGPPQI</sequence>
<dbReference type="Proteomes" id="UP000192534">
    <property type="component" value="Unassembled WGS sequence"/>
</dbReference>
<evidence type="ECO:0000313" key="2">
    <source>
        <dbReference type="EMBL" id="ORB55649.1"/>
    </source>
</evidence>
<name>A0A1X0J1Q7_MYCRH</name>
<gene>
    <name evidence="2" type="ORF">BST42_04305</name>
</gene>
<comment type="caution">
    <text evidence="2">The sequence shown here is derived from an EMBL/GenBank/DDBJ whole genome shotgun (WGS) entry which is preliminary data.</text>
</comment>
<proteinExistence type="predicted"/>
<evidence type="ECO:0000256" key="1">
    <source>
        <dbReference type="SAM" id="MobiDB-lite"/>
    </source>
</evidence>
<reference evidence="2 3" key="1">
    <citation type="submission" date="2016-12" db="EMBL/GenBank/DDBJ databases">
        <title>The new phylogeny of genus Mycobacterium.</title>
        <authorList>
            <person name="Tortoli E."/>
            <person name="Trovato A."/>
            <person name="Cirillo D.M."/>
        </authorList>
    </citation>
    <scope>NUCLEOTIDE SEQUENCE [LARGE SCALE GENOMIC DNA]</scope>
    <source>
        <strain evidence="2 3">DSM 44223</strain>
    </source>
</reference>
<dbReference type="AlphaFoldDB" id="A0A1X0J1Q7"/>
<evidence type="ECO:0000313" key="3">
    <source>
        <dbReference type="Proteomes" id="UP000192534"/>
    </source>
</evidence>
<feature type="compositionally biased region" description="Low complexity" evidence="1">
    <location>
        <begin position="439"/>
        <end position="457"/>
    </location>
</feature>
<dbReference type="EMBL" id="MVIH01000002">
    <property type="protein sequence ID" value="ORB55649.1"/>
    <property type="molecule type" value="Genomic_DNA"/>
</dbReference>
<protein>
    <submittedName>
        <fullName evidence="2">Uncharacterized protein</fullName>
    </submittedName>
</protein>
<feature type="region of interest" description="Disordered" evidence="1">
    <location>
        <begin position="434"/>
        <end position="457"/>
    </location>
</feature>
<keyword evidence="3" id="KW-1185">Reference proteome</keyword>
<accession>A0A1X0J1Q7</accession>
<organism evidence="2 3">
    <name type="scientific">Mycolicibacterium rhodesiae</name>
    <name type="common">Mycobacterium rhodesiae</name>
    <dbReference type="NCBI Taxonomy" id="36814"/>
    <lineage>
        <taxon>Bacteria</taxon>
        <taxon>Bacillati</taxon>
        <taxon>Actinomycetota</taxon>
        <taxon>Actinomycetes</taxon>
        <taxon>Mycobacteriales</taxon>
        <taxon>Mycobacteriaceae</taxon>
        <taxon>Mycolicibacterium</taxon>
    </lineage>
</organism>